<evidence type="ECO:0000313" key="6">
    <source>
        <dbReference type="Proteomes" id="UP000515123"/>
    </source>
</evidence>
<protein>
    <submittedName>
        <fullName evidence="7">Uncharacterized protein LOC109705519</fullName>
    </submittedName>
</protein>
<organism evidence="6 7">
    <name type="scientific">Ananas comosus</name>
    <name type="common">Pineapple</name>
    <name type="synonym">Ananas ananas</name>
    <dbReference type="NCBI Taxonomy" id="4615"/>
    <lineage>
        <taxon>Eukaryota</taxon>
        <taxon>Viridiplantae</taxon>
        <taxon>Streptophyta</taxon>
        <taxon>Embryophyta</taxon>
        <taxon>Tracheophyta</taxon>
        <taxon>Spermatophyta</taxon>
        <taxon>Magnoliopsida</taxon>
        <taxon>Liliopsida</taxon>
        <taxon>Poales</taxon>
        <taxon>Bromeliaceae</taxon>
        <taxon>Bromelioideae</taxon>
        <taxon>Ananas</taxon>
    </lineage>
</organism>
<gene>
    <name evidence="7" type="primary">LOC109705519</name>
</gene>
<reference evidence="7" key="2">
    <citation type="submission" date="2025-08" db="UniProtKB">
        <authorList>
            <consortium name="RefSeq"/>
        </authorList>
    </citation>
    <scope>IDENTIFICATION</scope>
    <source>
        <tissue evidence="7">Leaf</tissue>
    </source>
</reference>
<evidence type="ECO:0000256" key="5">
    <source>
        <dbReference type="ARBA" id="ARBA00035114"/>
    </source>
</evidence>
<dbReference type="Pfam" id="PF05633">
    <property type="entry name" value="ROH1-like"/>
    <property type="match status" value="1"/>
</dbReference>
<proteinExistence type="inferred from homology"/>
<reference evidence="6" key="1">
    <citation type="journal article" date="2015" name="Nat. Genet.">
        <title>The pineapple genome and the evolution of CAM photosynthesis.</title>
        <authorList>
            <person name="Ming R."/>
            <person name="VanBuren R."/>
            <person name="Wai C.M."/>
            <person name="Tang H."/>
            <person name="Schatz M.C."/>
            <person name="Bowers J.E."/>
            <person name="Lyons E."/>
            <person name="Wang M.L."/>
            <person name="Chen J."/>
            <person name="Biggers E."/>
            <person name="Zhang J."/>
            <person name="Huang L."/>
            <person name="Zhang L."/>
            <person name="Miao W."/>
            <person name="Zhang J."/>
            <person name="Ye Z."/>
            <person name="Miao C."/>
            <person name="Lin Z."/>
            <person name="Wang H."/>
            <person name="Zhou H."/>
            <person name="Yim W.C."/>
            <person name="Priest H.D."/>
            <person name="Zheng C."/>
            <person name="Woodhouse M."/>
            <person name="Edger P.P."/>
            <person name="Guyot R."/>
            <person name="Guo H.B."/>
            <person name="Guo H."/>
            <person name="Zheng G."/>
            <person name="Singh R."/>
            <person name="Sharma A."/>
            <person name="Min X."/>
            <person name="Zheng Y."/>
            <person name="Lee H."/>
            <person name="Gurtowski J."/>
            <person name="Sedlazeck F.J."/>
            <person name="Harkess A."/>
            <person name="McKain M.R."/>
            <person name="Liao Z."/>
            <person name="Fang J."/>
            <person name="Liu J."/>
            <person name="Zhang X."/>
            <person name="Zhang Q."/>
            <person name="Hu W."/>
            <person name="Qin Y."/>
            <person name="Wang K."/>
            <person name="Chen L.Y."/>
            <person name="Shirley N."/>
            <person name="Lin Y.R."/>
            <person name="Liu L.Y."/>
            <person name="Hernandez A.G."/>
            <person name="Wright C.L."/>
            <person name="Bulone V."/>
            <person name="Tuskan G.A."/>
            <person name="Heath K."/>
            <person name="Zee F."/>
            <person name="Moore P.H."/>
            <person name="Sunkar R."/>
            <person name="Leebens-Mack J.H."/>
            <person name="Mockler T."/>
            <person name="Bennetzen J.L."/>
            <person name="Freeling M."/>
            <person name="Sankoff D."/>
            <person name="Paterson A.H."/>
            <person name="Zhu X."/>
            <person name="Yang X."/>
            <person name="Smith J.A."/>
            <person name="Cushman J.C."/>
            <person name="Paull R.E."/>
            <person name="Yu Q."/>
        </authorList>
    </citation>
    <scope>NUCLEOTIDE SEQUENCE [LARGE SCALE GENOMIC DNA]</scope>
    <source>
        <strain evidence="6">cv. F153</strain>
    </source>
</reference>
<evidence type="ECO:0000256" key="4">
    <source>
        <dbReference type="ARBA" id="ARBA00023136"/>
    </source>
</evidence>
<evidence type="ECO:0000256" key="3">
    <source>
        <dbReference type="ARBA" id="ARBA00022989"/>
    </source>
</evidence>
<dbReference type="GeneID" id="109705519"/>
<evidence type="ECO:0000256" key="1">
    <source>
        <dbReference type="ARBA" id="ARBA00004167"/>
    </source>
</evidence>
<dbReference type="InterPro" id="IPR008511">
    <property type="entry name" value="ROH1-like"/>
</dbReference>
<keyword evidence="6" id="KW-1185">Reference proteome</keyword>
<dbReference type="GO" id="GO:0016020">
    <property type="term" value="C:membrane"/>
    <property type="evidence" value="ECO:0007669"/>
    <property type="project" value="UniProtKB-SubCell"/>
</dbReference>
<dbReference type="RefSeq" id="XP_020081839.1">
    <property type="nucleotide sequence ID" value="XM_020226250.1"/>
</dbReference>
<keyword evidence="3" id="KW-1133">Transmembrane helix</keyword>
<dbReference type="Proteomes" id="UP000515123">
    <property type="component" value="Unplaced"/>
</dbReference>
<sequence length="196" mass="20510">MATDSQAGSSGGFLGRSLLLLSFRRNQVASMDTIDPPPNNISNSHHEHHSLRFLSKLLDVLVSCDREFCHLLLLLLNPSSASSLSSKPAAEFLDRSVRALDLCNAASAALLSLRHWRRQADVAASAAALRRRRALRRALGKLFATAAAADAVGGGDGGAAGADRGGVLAAQESRVRSAGRGAGGGDARKVFDRITG</sequence>
<keyword evidence="4" id="KW-0472">Membrane</keyword>
<accession>A0A6P5EEI8</accession>
<name>A0A6P5EEI8_ANACO</name>
<evidence type="ECO:0000256" key="2">
    <source>
        <dbReference type="ARBA" id="ARBA00022692"/>
    </source>
</evidence>
<keyword evidence="2" id="KW-0812">Transmembrane</keyword>
<evidence type="ECO:0000313" key="7">
    <source>
        <dbReference type="RefSeq" id="XP_020081839.1"/>
    </source>
</evidence>
<comment type="similarity">
    <text evidence="5">Belongs to the ROH1 family.</text>
</comment>
<comment type="subcellular location">
    <subcellularLocation>
        <location evidence="1">Membrane</location>
        <topology evidence="1">Single-pass membrane protein</topology>
    </subcellularLocation>
</comment>
<dbReference type="PANTHER" id="PTHR31509">
    <property type="entry name" value="BPS1-LIKE PROTEIN"/>
    <property type="match status" value="1"/>
</dbReference>
<dbReference type="AlphaFoldDB" id="A0A6P5EEI8"/>